<dbReference type="EC" id="3.4.19.13" evidence="11"/>
<dbReference type="NCBIfam" id="TIGR00066">
    <property type="entry name" value="g_glut_trans"/>
    <property type="match status" value="1"/>
</dbReference>
<dbReference type="UniPathway" id="UPA00204"/>
<reference evidence="13 15" key="1">
    <citation type="submission" date="2016-01" db="EMBL/GenBank/DDBJ databases">
        <title>Genome sequence of the acidophilic iron oxidising Ferrovum strain Z-31.</title>
        <authorList>
            <person name="Poehlein A."/>
            <person name="Ullrich S.R."/>
            <person name="Schloemann M."/>
            <person name="Muehling M."/>
            <person name="Daniel R."/>
        </authorList>
    </citation>
    <scope>NUCLEOTIDE SEQUENCE [LARGE SCALE GENOMIC DNA]</scope>
    <source>
        <strain evidence="13 15">Z-31</strain>
    </source>
</reference>
<evidence type="ECO:0000313" key="14">
    <source>
        <dbReference type="EMBL" id="QWY78373.1"/>
    </source>
</evidence>
<evidence type="ECO:0000256" key="6">
    <source>
        <dbReference type="ARBA" id="ARBA00023145"/>
    </source>
</evidence>
<evidence type="ECO:0000256" key="12">
    <source>
        <dbReference type="SAM" id="MobiDB-lite"/>
    </source>
</evidence>
<comment type="similarity">
    <text evidence="3 11">Belongs to the gamma-glutamyltransferase family.</text>
</comment>
<dbReference type="EC" id="2.3.2.2" evidence="11"/>
<keyword evidence="15" id="KW-1185">Reference proteome</keyword>
<dbReference type="Proteomes" id="UP000075653">
    <property type="component" value="Unassembled WGS sequence"/>
</dbReference>
<keyword evidence="4 11" id="KW-0808">Transferase</keyword>
<dbReference type="PATRIC" id="fig|1789004.3.peg.1163"/>
<dbReference type="GO" id="GO:0036374">
    <property type="term" value="F:glutathione hydrolase activity"/>
    <property type="evidence" value="ECO:0007669"/>
    <property type="project" value="UniProtKB-UniRule"/>
</dbReference>
<dbReference type="PRINTS" id="PR01210">
    <property type="entry name" value="GGTRANSPTASE"/>
</dbReference>
<evidence type="ECO:0000313" key="13">
    <source>
        <dbReference type="EMBL" id="KXW58322.1"/>
    </source>
</evidence>
<accession>A0A149VYM0</accession>
<reference evidence="14" key="2">
    <citation type="submission" date="2021-02" db="EMBL/GenBank/DDBJ databases">
        <title>Comparative genomics of Ferrovum myxofaciens strains, predominant extremophile bacteria forming large biofilm stalactites in acid mine ecosystems.</title>
        <authorList>
            <person name="Burkartova K."/>
            <person name="Ridl J."/>
            <person name="Pajer P."/>
            <person name="Falteisek L."/>
        </authorList>
    </citation>
    <scope>NUCLEOTIDE SEQUENCE</scope>
    <source>
        <strain evidence="14">MI1III</strain>
    </source>
</reference>
<feature type="active site" description="Nucleophile" evidence="9">
    <location>
        <position position="373"/>
    </location>
</feature>
<dbReference type="GO" id="GO:0103068">
    <property type="term" value="F:leukotriene C4 gamma-glutamyl transferase activity"/>
    <property type="evidence" value="ECO:0007669"/>
    <property type="project" value="UniProtKB-EC"/>
</dbReference>
<dbReference type="InterPro" id="IPR051792">
    <property type="entry name" value="GGT_bact"/>
</dbReference>
<comment type="subunit">
    <text evidence="11">This enzyme consists of two polypeptide chains, which are synthesized in precursor form from a single polypeptide.</text>
</comment>
<comment type="catalytic activity">
    <reaction evidence="1 11">
        <text>an S-substituted glutathione + H2O = an S-substituted L-cysteinylglycine + L-glutamate</text>
        <dbReference type="Rhea" id="RHEA:59468"/>
        <dbReference type="ChEBI" id="CHEBI:15377"/>
        <dbReference type="ChEBI" id="CHEBI:29985"/>
        <dbReference type="ChEBI" id="CHEBI:90779"/>
        <dbReference type="ChEBI" id="CHEBI:143103"/>
        <dbReference type="EC" id="3.4.19.13"/>
    </reaction>
</comment>
<evidence type="ECO:0000313" key="15">
    <source>
        <dbReference type="Proteomes" id="UP000075653"/>
    </source>
</evidence>
<evidence type="ECO:0000256" key="1">
    <source>
        <dbReference type="ARBA" id="ARBA00001049"/>
    </source>
</evidence>
<comment type="pathway">
    <text evidence="11">Sulfur metabolism; glutathione metabolism.</text>
</comment>
<dbReference type="AlphaFoldDB" id="A0A859ACC6"/>
<comment type="catalytic activity">
    <reaction evidence="2 11">
        <text>glutathione + H2O = L-cysteinylglycine + L-glutamate</text>
        <dbReference type="Rhea" id="RHEA:28807"/>
        <dbReference type="ChEBI" id="CHEBI:15377"/>
        <dbReference type="ChEBI" id="CHEBI:29985"/>
        <dbReference type="ChEBI" id="CHEBI:57925"/>
        <dbReference type="ChEBI" id="CHEBI:61694"/>
        <dbReference type="EC" id="3.4.19.13"/>
    </reaction>
</comment>
<dbReference type="Gene3D" id="1.10.246.130">
    <property type="match status" value="1"/>
</dbReference>
<sequence length="561" mass="60375">MKPGWPLLRKWLGLGMLGMFVAQNIWAAGEAVIAASQPLAAEAGAWALERGGDAVDAAAAIQFALNVVEPQSSGIGGGAFFLVYRAATHQVYALDAREVAPRADTPDQFAHLGYLEASTSGIAVGVPGTLAGVEALRHRWGHLTLAQSLQPAIDYAQKGIIITPYLAHSLQSSRAALQPEARTLTQDTQGQVLTLGQRWVQPELAHALRLIARVGPKVFYEGEIARAMVTAQRRTRAGLAGQGRMSLEDLAHYQPVWRRPLEGAYRGYRIVTMPPPSSGGVAVLQALQTLAPFKLGMLPGLGAGDPDEIHLTIEALRLAMADRARWLGDPAATSIPLEHLLSPLYLTQQSQRLERNKRMEEVLPGTWPEGTNTTQFTVVDHEGNVVSVTSTVEAPWGSGILVPGYGFFLNSELTDFNLKPQAGAGDPGANDVRPQRRPRSSMAPTLVFKDNQWVAAYGSPGGVSIISTVLEMTQDLLDDVLTPEAALRLPRYAVMDAQGHTLVEKSLAPAVIDQLRARGHDLTVSEIPLGSVQWVGESPQTHERQGAADARRDGTVIRLLP</sequence>
<evidence type="ECO:0000256" key="9">
    <source>
        <dbReference type="PIRSR" id="PIRSR600101-1"/>
    </source>
</evidence>
<evidence type="ECO:0000256" key="8">
    <source>
        <dbReference type="ARBA" id="ARBA00047417"/>
    </source>
</evidence>
<dbReference type="GO" id="GO:0006750">
    <property type="term" value="P:glutathione biosynthetic process"/>
    <property type="evidence" value="ECO:0007669"/>
    <property type="project" value="UniProtKB-KW"/>
</dbReference>
<name>A0A859ACC6_9PROT</name>
<dbReference type="Pfam" id="PF01019">
    <property type="entry name" value="G_glu_transpept"/>
    <property type="match status" value="1"/>
</dbReference>
<comment type="PTM">
    <text evidence="11">Cleaved by autocatalysis into a large and a small subunit.</text>
</comment>
<dbReference type="Gene3D" id="3.60.20.40">
    <property type="match status" value="1"/>
</dbReference>
<evidence type="ECO:0000256" key="5">
    <source>
        <dbReference type="ARBA" id="ARBA00022801"/>
    </source>
</evidence>
<comment type="catalytic activity">
    <reaction evidence="8 11">
        <text>an N-terminal (5-L-glutamyl)-[peptide] + an alpha-amino acid = 5-L-glutamyl amino acid + an N-terminal L-alpha-aminoacyl-[peptide]</text>
        <dbReference type="Rhea" id="RHEA:23904"/>
        <dbReference type="Rhea" id="RHEA-COMP:9780"/>
        <dbReference type="Rhea" id="RHEA-COMP:9795"/>
        <dbReference type="ChEBI" id="CHEBI:77644"/>
        <dbReference type="ChEBI" id="CHEBI:78597"/>
        <dbReference type="ChEBI" id="CHEBI:78599"/>
        <dbReference type="ChEBI" id="CHEBI:78608"/>
        <dbReference type="EC" id="2.3.2.2"/>
    </reaction>
</comment>
<dbReference type="InterPro" id="IPR043138">
    <property type="entry name" value="GGT_lsub"/>
</dbReference>
<gene>
    <name evidence="13" type="primary">ggt</name>
    <name evidence="13" type="ORF">FEMY_11490</name>
    <name evidence="14" type="ORF">JZL65_04675</name>
</gene>
<feature type="binding site" evidence="10">
    <location>
        <position position="462"/>
    </location>
    <ligand>
        <name>L-glutamate</name>
        <dbReference type="ChEBI" id="CHEBI:29985"/>
    </ligand>
</feature>
<dbReference type="InterPro" id="IPR029055">
    <property type="entry name" value="Ntn_hydrolases_N"/>
</dbReference>
<evidence type="ECO:0000256" key="7">
    <source>
        <dbReference type="ARBA" id="ARBA00023315"/>
    </source>
</evidence>
<feature type="binding site" evidence="10">
    <location>
        <position position="97"/>
    </location>
    <ligand>
        <name>L-glutamate</name>
        <dbReference type="ChEBI" id="CHEBI:29985"/>
    </ligand>
</feature>
<proteinExistence type="inferred from homology"/>
<organism evidence="13 15">
    <name type="scientific">Ferrovum myxofaciens</name>
    <dbReference type="NCBI Taxonomy" id="416213"/>
    <lineage>
        <taxon>Bacteria</taxon>
        <taxon>Pseudomonadati</taxon>
        <taxon>Pseudomonadota</taxon>
        <taxon>Betaproteobacteria</taxon>
        <taxon>Ferrovales</taxon>
        <taxon>Ferrovaceae</taxon>
        <taxon>Ferrovum</taxon>
    </lineage>
</organism>
<evidence type="ECO:0000256" key="4">
    <source>
        <dbReference type="ARBA" id="ARBA00022679"/>
    </source>
</evidence>
<keyword evidence="11" id="KW-0317">Glutathione biosynthesis</keyword>
<feature type="region of interest" description="Disordered" evidence="12">
    <location>
        <begin position="420"/>
        <end position="442"/>
    </location>
</feature>
<feature type="binding site" evidence="10">
    <location>
        <begin position="440"/>
        <end position="441"/>
    </location>
    <ligand>
        <name>L-glutamate</name>
        <dbReference type="ChEBI" id="CHEBI:29985"/>
    </ligand>
</feature>
<evidence type="ECO:0000256" key="3">
    <source>
        <dbReference type="ARBA" id="ARBA00009381"/>
    </source>
</evidence>
<keyword evidence="5 11" id="KW-0378">Hydrolase</keyword>
<dbReference type="InterPro" id="IPR043137">
    <property type="entry name" value="GGT_ssub_C"/>
</dbReference>
<evidence type="ECO:0000256" key="11">
    <source>
        <dbReference type="RuleBase" id="RU368036"/>
    </source>
</evidence>
<accession>A0A859ACC6</accession>
<dbReference type="EMBL" id="LRRD01000017">
    <property type="protein sequence ID" value="KXW58322.1"/>
    <property type="molecule type" value="Genomic_DNA"/>
</dbReference>
<dbReference type="EMBL" id="CP071137">
    <property type="protein sequence ID" value="QWY78373.1"/>
    <property type="molecule type" value="Genomic_DNA"/>
</dbReference>
<dbReference type="PANTHER" id="PTHR43199:SF1">
    <property type="entry name" value="GLUTATHIONE HYDROLASE PROENZYME"/>
    <property type="match status" value="1"/>
</dbReference>
<evidence type="ECO:0000256" key="2">
    <source>
        <dbReference type="ARBA" id="ARBA00001089"/>
    </source>
</evidence>
<dbReference type="Proteomes" id="UP000683551">
    <property type="component" value="Chromosome"/>
</dbReference>
<dbReference type="GeneID" id="301709112"/>
<dbReference type="SUPFAM" id="SSF56235">
    <property type="entry name" value="N-terminal nucleophile aminohydrolases (Ntn hydrolases)"/>
    <property type="match status" value="1"/>
</dbReference>
<dbReference type="PANTHER" id="PTHR43199">
    <property type="entry name" value="GLUTATHIONE HYDROLASE"/>
    <property type="match status" value="1"/>
</dbReference>
<protein>
    <recommendedName>
        <fullName evidence="11">Glutathione hydrolase proenzyme</fullName>
        <ecNumber evidence="11">2.3.2.2</ecNumber>
        <ecNumber evidence="11">3.4.19.13</ecNumber>
    </recommendedName>
    <component>
        <recommendedName>
            <fullName evidence="11">Glutathione hydrolase large chain</fullName>
        </recommendedName>
    </component>
    <component>
        <recommendedName>
            <fullName evidence="11">Glutathione hydrolase small chain</fullName>
        </recommendedName>
    </component>
</protein>
<feature type="binding site" evidence="10">
    <location>
        <position position="415"/>
    </location>
    <ligand>
        <name>L-glutamate</name>
        <dbReference type="ChEBI" id="CHEBI:29985"/>
    </ligand>
</feature>
<dbReference type="RefSeq" id="WP_062187989.1">
    <property type="nucleotide sequence ID" value="NZ_CP053675.1"/>
</dbReference>
<dbReference type="GO" id="GO:0006751">
    <property type="term" value="P:glutathione catabolic process"/>
    <property type="evidence" value="ECO:0007669"/>
    <property type="project" value="UniProtKB-UniRule"/>
</dbReference>
<keyword evidence="7 11" id="KW-0012">Acyltransferase</keyword>
<evidence type="ECO:0000256" key="10">
    <source>
        <dbReference type="PIRSR" id="PIRSR600101-2"/>
    </source>
</evidence>
<keyword evidence="6 11" id="KW-0865">Zymogen</keyword>
<dbReference type="InterPro" id="IPR000101">
    <property type="entry name" value="GGT_peptidase"/>
</dbReference>